<evidence type="ECO:0000313" key="3">
    <source>
        <dbReference type="Proteomes" id="UP001642484"/>
    </source>
</evidence>
<organism evidence="2 3">
    <name type="scientific">Durusdinium trenchii</name>
    <dbReference type="NCBI Taxonomy" id="1381693"/>
    <lineage>
        <taxon>Eukaryota</taxon>
        <taxon>Sar</taxon>
        <taxon>Alveolata</taxon>
        <taxon>Dinophyceae</taxon>
        <taxon>Suessiales</taxon>
        <taxon>Symbiodiniaceae</taxon>
        <taxon>Durusdinium</taxon>
    </lineage>
</organism>
<proteinExistence type="predicted"/>
<protein>
    <submittedName>
        <fullName evidence="2">Uncharacterized protein</fullName>
    </submittedName>
</protein>
<feature type="non-terminal residue" evidence="2">
    <location>
        <position position="129"/>
    </location>
</feature>
<accession>A0ABP0RB65</accession>
<dbReference type="Proteomes" id="UP001642484">
    <property type="component" value="Unassembled WGS sequence"/>
</dbReference>
<name>A0ABP0RB65_9DINO</name>
<evidence type="ECO:0000256" key="1">
    <source>
        <dbReference type="SAM" id="Coils"/>
    </source>
</evidence>
<gene>
    <name evidence="2" type="ORF">CCMP2556_LOCUS45903</name>
</gene>
<feature type="coiled-coil region" evidence="1">
    <location>
        <begin position="41"/>
        <end position="68"/>
    </location>
</feature>
<reference evidence="2 3" key="1">
    <citation type="submission" date="2024-02" db="EMBL/GenBank/DDBJ databases">
        <authorList>
            <person name="Chen Y."/>
            <person name="Shah S."/>
            <person name="Dougan E. K."/>
            <person name="Thang M."/>
            <person name="Chan C."/>
        </authorList>
    </citation>
    <scope>NUCLEOTIDE SEQUENCE [LARGE SCALE GENOMIC DNA]</scope>
</reference>
<keyword evidence="3" id="KW-1185">Reference proteome</keyword>
<feature type="non-terminal residue" evidence="2">
    <location>
        <position position="1"/>
    </location>
</feature>
<evidence type="ECO:0000313" key="2">
    <source>
        <dbReference type="EMBL" id="CAK9096561.1"/>
    </source>
</evidence>
<keyword evidence="1" id="KW-0175">Coiled coil</keyword>
<comment type="caution">
    <text evidence="2">The sequence shown here is derived from an EMBL/GenBank/DDBJ whole genome shotgun (WGS) entry which is preliminary data.</text>
</comment>
<sequence length="129" mass="14342">AKVSSSAQSLLALQDDLAASRRAQDALDQERRLKLLETWRQEEVQQVLSRYDQRIESLTHKVATEELQKTFQPLTTEAKQLTEQVTVRVANLEEQVTQSQAGGGAESARYVQLVDGGSNLSNLSQTISE</sequence>
<dbReference type="EMBL" id="CAXAMN010025625">
    <property type="protein sequence ID" value="CAK9096561.1"/>
    <property type="molecule type" value="Genomic_DNA"/>
</dbReference>